<dbReference type="FunFam" id="1.10.8.60:FF:000001">
    <property type="entry name" value="ATP-dependent zinc metalloprotease FtsH"/>
    <property type="match status" value="1"/>
</dbReference>
<evidence type="ECO:0000256" key="2">
    <source>
        <dbReference type="ARBA" id="ARBA00010044"/>
    </source>
</evidence>
<dbReference type="PROSITE" id="PS00674">
    <property type="entry name" value="AAA"/>
    <property type="match status" value="1"/>
</dbReference>
<comment type="cofactor">
    <cofactor evidence="1">
        <name>Zn(2+)</name>
        <dbReference type="ChEBI" id="CHEBI:29105"/>
    </cofactor>
</comment>
<dbReference type="GO" id="GO:0016887">
    <property type="term" value="F:ATP hydrolysis activity"/>
    <property type="evidence" value="ECO:0007669"/>
    <property type="project" value="InterPro"/>
</dbReference>
<dbReference type="InterPro" id="IPR041569">
    <property type="entry name" value="AAA_lid_3"/>
</dbReference>
<dbReference type="OrthoDB" id="1413014at2759"/>
<dbReference type="RefSeq" id="XP_009493538.1">
    <property type="nucleotide sequence ID" value="XM_009495263.1"/>
</dbReference>
<proteinExistence type="inferred from homology"/>
<dbReference type="Gene3D" id="1.20.58.760">
    <property type="entry name" value="Peptidase M41"/>
    <property type="match status" value="1"/>
</dbReference>
<dbReference type="SUPFAM" id="SSF52540">
    <property type="entry name" value="P-loop containing nucleoside triphosphate hydrolases"/>
    <property type="match status" value="1"/>
</dbReference>
<evidence type="ECO:0000256" key="3">
    <source>
        <dbReference type="ARBA" id="ARBA00010550"/>
    </source>
</evidence>
<evidence type="ECO:0000256" key="4">
    <source>
        <dbReference type="ARBA" id="ARBA00022670"/>
    </source>
</evidence>
<dbReference type="PANTHER" id="PTHR23076:SF97">
    <property type="entry name" value="ATP-DEPENDENT ZINC METALLOPROTEASE YME1L1"/>
    <property type="match status" value="1"/>
</dbReference>
<keyword evidence="6" id="KW-0547">Nucleotide-binding</keyword>
<dbReference type="GO" id="GO:0006508">
    <property type="term" value="P:proteolysis"/>
    <property type="evidence" value="ECO:0007669"/>
    <property type="project" value="UniProtKB-KW"/>
</dbReference>
<organism evidence="14">
    <name type="scientific">Fonticula alba</name>
    <name type="common">Slime mold</name>
    <dbReference type="NCBI Taxonomy" id="691883"/>
    <lineage>
        <taxon>Eukaryota</taxon>
        <taxon>Rotosphaerida</taxon>
        <taxon>Fonticulaceae</taxon>
        <taxon>Fonticula</taxon>
    </lineage>
</organism>
<dbReference type="SUPFAM" id="SSF140990">
    <property type="entry name" value="FtsH protease domain-like"/>
    <property type="match status" value="1"/>
</dbReference>
<dbReference type="PANTHER" id="PTHR23076">
    <property type="entry name" value="METALLOPROTEASE M41 FTSH"/>
    <property type="match status" value="1"/>
</dbReference>
<keyword evidence="12" id="KW-1133">Transmembrane helix</keyword>
<dbReference type="GO" id="GO:0005737">
    <property type="term" value="C:cytoplasm"/>
    <property type="evidence" value="ECO:0007669"/>
    <property type="project" value="UniProtKB-ARBA"/>
</dbReference>
<comment type="similarity">
    <text evidence="3">In the N-terminal section; belongs to the AAA ATPase family.</text>
</comment>
<dbReference type="Pfam" id="PF17862">
    <property type="entry name" value="AAA_lid_3"/>
    <property type="match status" value="1"/>
</dbReference>
<evidence type="ECO:0000256" key="11">
    <source>
        <dbReference type="SAM" id="MobiDB-lite"/>
    </source>
</evidence>
<dbReference type="Pfam" id="PF00004">
    <property type="entry name" value="AAA"/>
    <property type="match status" value="1"/>
</dbReference>
<feature type="compositionally biased region" description="Pro residues" evidence="11">
    <location>
        <begin position="148"/>
        <end position="162"/>
    </location>
</feature>
<accession>A0A058ZC29</accession>
<evidence type="ECO:0000256" key="1">
    <source>
        <dbReference type="ARBA" id="ARBA00001947"/>
    </source>
</evidence>
<dbReference type="FunFam" id="1.20.58.760:FF:000001">
    <property type="entry name" value="ATP-dependent zinc metalloprotease FtsH"/>
    <property type="match status" value="1"/>
</dbReference>
<evidence type="ECO:0000259" key="13">
    <source>
        <dbReference type="SMART" id="SM00382"/>
    </source>
</evidence>
<dbReference type="CDD" id="cd19501">
    <property type="entry name" value="RecA-like_FtsH"/>
    <property type="match status" value="1"/>
</dbReference>
<dbReference type="GeneID" id="20526094"/>
<dbReference type="InterPro" id="IPR027417">
    <property type="entry name" value="P-loop_NTPase"/>
</dbReference>
<dbReference type="AlphaFoldDB" id="A0A058ZC29"/>
<gene>
    <name evidence="14" type="ORF">H696_01369</name>
</gene>
<dbReference type="GO" id="GO:0046872">
    <property type="term" value="F:metal ion binding"/>
    <property type="evidence" value="ECO:0007669"/>
    <property type="project" value="UniProtKB-KW"/>
</dbReference>
<dbReference type="Gene3D" id="3.40.50.300">
    <property type="entry name" value="P-loop containing nucleotide triphosphate hydrolases"/>
    <property type="match status" value="1"/>
</dbReference>
<keyword evidence="15" id="KW-1185">Reference proteome</keyword>
<feature type="domain" description="AAA+ ATPase" evidence="13">
    <location>
        <begin position="261"/>
        <end position="397"/>
    </location>
</feature>
<protein>
    <recommendedName>
        <fullName evidence="13">AAA+ ATPase domain-containing protein</fullName>
    </recommendedName>
</protein>
<dbReference type="InterPro" id="IPR003960">
    <property type="entry name" value="ATPase_AAA_CS"/>
</dbReference>
<dbReference type="eggNOG" id="KOG0734">
    <property type="taxonomic scope" value="Eukaryota"/>
</dbReference>
<evidence type="ECO:0000256" key="5">
    <source>
        <dbReference type="ARBA" id="ARBA00022723"/>
    </source>
</evidence>
<dbReference type="Gene3D" id="1.10.8.60">
    <property type="match status" value="1"/>
</dbReference>
<keyword evidence="4" id="KW-0645">Protease</keyword>
<feature type="region of interest" description="Disordered" evidence="11">
    <location>
        <begin position="136"/>
        <end position="165"/>
    </location>
</feature>
<name>A0A058ZC29_FONAL</name>
<keyword evidence="8" id="KW-0862">Zinc</keyword>
<keyword evidence="5" id="KW-0479">Metal-binding</keyword>
<dbReference type="EMBL" id="KB932202">
    <property type="protein sequence ID" value="KCV71960.1"/>
    <property type="molecule type" value="Genomic_DNA"/>
</dbReference>
<dbReference type="STRING" id="691883.A0A058ZC29"/>
<comment type="similarity">
    <text evidence="2">In the C-terminal section; belongs to the peptidase M41 family.</text>
</comment>
<evidence type="ECO:0000256" key="9">
    <source>
        <dbReference type="ARBA" id="ARBA00022840"/>
    </source>
</evidence>
<evidence type="ECO:0000256" key="6">
    <source>
        <dbReference type="ARBA" id="ARBA00022741"/>
    </source>
</evidence>
<dbReference type="GO" id="GO:0004222">
    <property type="term" value="F:metalloendopeptidase activity"/>
    <property type="evidence" value="ECO:0007669"/>
    <property type="project" value="InterPro"/>
</dbReference>
<keyword evidence="12" id="KW-0812">Transmembrane</keyword>
<dbReference type="Proteomes" id="UP000030693">
    <property type="component" value="Unassembled WGS sequence"/>
</dbReference>
<evidence type="ECO:0000256" key="7">
    <source>
        <dbReference type="ARBA" id="ARBA00022801"/>
    </source>
</evidence>
<dbReference type="GO" id="GO:0004176">
    <property type="term" value="F:ATP-dependent peptidase activity"/>
    <property type="evidence" value="ECO:0007669"/>
    <property type="project" value="InterPro"/>
</dbReference>
<dbReference type="InterPro" id="IPR003959">
    <property type="entry name" value="ATPase_AAA_core"/>
</dbReference>
<dbReference type="Pfam" id="PF01434">
    <property type="entry name" value="Peptidase_M41"/>
    <property type="match status" value="1"/>
</dbReference>
<keyword evidence="9" id="KW-0067">ATP-binding</keyword>
<evidence type="ECO:0000256" key="12">
    <source>
        <dbReference type="SAM" id="Phobius"/>
    </source>
</evidence>
<dbReference type="SMART" id="SM00382">
    <property type="entry name" value="AAA"/>
    <property type="match status" value="1"/>
</dbReference>
<dbReference type="InterPro" id="IPR003593">
    <property type="entry name" value="AAA+_ATPase"/>
</dbReference>
<dbReference type="FunFam" id="3.40.50.300:FF:000352">
    <property type="entry name" value="ATP-dependent zinc metalloprotease FTSH 7, chloroplastic"/>
    <property type="match status" value="1"/>
</dbReference>
<reference evidence="14" key="1">
    <citation type="submission" date="2013-04" db="EMBL/GenBank/DDBJ databases">
        <title>The Genome Sequence of Fonticula alba ATCC 38817.</title>
        <authorList>
            <consortium name="The Broad Institute Genomics Platform"/>
            <person name="Russ C."/>
            <person name="Cuomo C."/>
            <person name="Burger G."/>
            <person name="Gray M.W."/>
            <person name="Holland P.W.H."/>
            <person name="King N."/>
            <person name="Lang F.B.F."/>
            <person name="Roger A.J."/>
            <person name="Ruiz-Trillo I."/>
            <person name="Brown M."/>
            <person name="Walker B."/>
            <person name="Young S."/>
            <person name="Zeng Q."/>
            <person name="Gargeya S."/>
            <person name="Fitzgerald M."/>
            <person name="Haas B."/>
            <person name="Abouelleil A."/>
            <person name="Allen A.W."/>
            <person name="Alvarado L."/>
            <person name="Arachchi H.M."/>
            <person name="Berlin A.M."/>
            <person name="Chapman S.B."/>
            <person name="Gainer-Dewar J."/>
            <person name="Goldberg J."/>
            <person name="Griggs A."/>
            <person name="Gujja S."/>
            <person name="Hansen M."/>
            <person name="Howarth C."/>
            <person name="Imamovic A."/>
            <person name="Ireland A."/>
            <person name="Larimer J."/>
            <person name="McCowan C."/>
            <person name="Murphy C."/>
            <person name="Pearson M."/>
            <person name="Poon T.W."/>
            <person name="Priest M."/>
            <person name="Roberts A."/>
            <person name="Saif S."/>
            <person name="Shea T."/>
            <person name="Sisk P."/>
            <person name="Sykes S."/>
            <person name="Wortman J."/>
            <person name="Nusbaum C."/>
            <person name="Birren B."/>
        </authorList>
    </citation>
    <scope>NUCLEOTIDE SEQUENCE [LARGE SCALE GENOMIC DNA]</scope>
    <source>
        <strain evidence="14">ATCC 38817</strain>
    </source>
</reference>
<dbReference type="MEROPS" id="M41.018"/>
<evidence type="ECO:0000313" key="15">
    <source>
        <dbReference type="Proteomes" id="UP000030693"/>
    </source>
</evidence>
<keyword evidence="7" id="KW-0378">Hydrolase</keyword>
<dbReference type="GO" id="GO:0005524">
    <property type="term" value="F:ATP binding"/>
    <property type="evidence" value="ECO:0007669"/>
    <property type="project" value="UniProtKB-KW"/>
</dbReference>
<keyword evidence="12" id="KW-0472">Membrane</keyword>
<sequence>MPRGTTRHRAGGRGGVLQRSLAGGSALRSAAAALAGRPVGSALLPTATARPFGVRTFTSYNHQRLAQAERSLQEEPNSPQARADFYRVLLDLNRPEDILRHHRALGPSSEPEIKSLVDVAQRRLFKDHSETHMRLNTQTFESKFGRPQSPPPGGPRPGPPFPFEQKEQQPIPVQIVQNKSWFSNFMAIARFALFGYLIVMFARNFSGESGGQKSNFESRLAQRSTTTFDDVYGCDGPKQELQSAVDFLRNPTKFTRLGAKLPKGFLLTGEPGTGKTLLARAIAGEAGVPFIHVSGSEFDEVFVGVGARRIRDLFKSARANAPCIIFIDEIDVVGSRRSKSSLSNNSATLNQLLVELDGFTSQDGVIIMAATNFPQLLDPALVRPGRFDREVHVHPPDIVGRVQLLEYYVRGIPLEDTVDLSRLARATPGFTGADIRNLVNLAAIGAATAVPETHHVSMEHFEQARDTIIMGAPRQSAAAFTPKNLAVTAHHEGGHALVSYYTKGSMPIHKLTVLPRGQALGMLTSLPEADQINQTREELLAHLDVALAGRLAEELIFGVDNITTGAASDFRQATNIARSMVMQFGFSPLLGHVHLEEDKISSETKNIVDQEVRRLLDESTTRVKKLLASRREQLVLLADTLIEYETLSADDIQELLDTGKVRRPAPMTTAITESRRQEQAATVAGGSGAAGKMSGVVRGPVAVANKADA</sequence>
<evidence type="ECO:0000313" key="14">
    <source>
        <dbReference type="EMBL" id="KCV71960.1"/>
    </source>
</evidence>
<dbReference type="OMA" id="QARDTII"/>
<evidence type="ECO:0000256" key="8">
    <source>
        <dbReference type="ARBA" id="ARBA00022833"/>
    </source>
</evidence>
<dbReference type="InterPro" id="IPR037219">
    <property type="entry name" value="Peptidase_M41-like"/>
</dbReference>
<keyword evidence="10" id="KW-0482">Metalloprotease</keyword>
<dbReference type="InterPro" id="IPR000642">
    <property type="entry name" value="Peptidase_M41"/>
</dbReference>
<feature type="transmembrane region" description="Helical" evidence="12">
    <location>
        <begin position="181"/>
        <end position="202"/>
    </location>
</feature>
<evidence type="ECO:0000256" key="10">
    <source>
        <dbReference type="ARBA" id="ARBA00023049"/>
    </source>
</evidence>